<reference evidence="1 2" key="1">
    <citation type="submission" date="2017-06" db="EMBL/GenBank/DDBJ databases">
        <title>Description of Rhodopirellula bahusiensis sp. nov.</title>
        <authorList>
            <person name="Kizina J."/>
            <person name="Harder J."/>
        </authorList>
    </citation>
    <scope>NUCLEOTIDE SEQUENCE [LARGE SCALE GENOMIC DNA]</scope>
    <source>
        <strain evidence="1 2">SWK21</strain>
    </source>
</reference>
<protein>
    <submittedName>
        <fullName evidence="1">Uncharacterized protein</fullName>
    </submittedName>
</protein>
<dbReference type="Proteomes" id="UP000225740">
    <property type="component" value="Unassembled WGS sequence"/>
</dbReference>
<evidence type="ECO:0000313" key="2">
    <source>
        <dbReference type="Proteomes" id="UP000225740"/>
    </source>
</evidence>
<accession>A0A2G1W7H1</accession>
<organism evidence="1 2">
    <name type="scientific">Rhodopirellula bahusiensis</name>
    <dbReference type="NCBI Taxonomy" id="2014065"/>
    <lineage>
        <taxon>Bacteria</taxon>
        <taxon>Pseudomonadati</taxon>
        <taxon>Planctomycetota</taxon>
        <taxon>Planctomycetia</taxon>
        <taxon>Pirellulales</taxon>
        <taxon>Pirellulaceae</taxon>
        <taxon>Rhodopirellula</taxon>
    </lineage>
</organism>
<dbReference type="EMBL" id="NIZW01000008">
    <property type="protein sequence ID" value="PHQ34985.1"/>
    <property type="molecule type" value="Genomic_DNA"/>
</dbReference>
<name>A0A2G1W7H1_9BACT</name>
<comment type="caution">
    <text evidence="1">The sequence shown here is derived from an EMBL/GenBank/DDBJ whole genome shotgun (WGS) entry which is preliminary data.</text>
</comment>
<dbReference type="AlphaFoldDB" id="A0A2G1W7H1"/>
<sequence>MFTCERIEHPAVLGSHFLALLRHYAVDTAPADFTTQCVSASAGAWTTGEILVGRKHAAFQMSRTRNIVASFV</sequence>
<proteinExistence type="predicted"/>
<gene>
    <name evidence="1" type="ORF">CEE69_11135</name>
</gene>
<keyword evidence="2" id="KW-1185">Reference proteome</keyword>
<evidence type="ECO:0000313" key="1">
    <source>
        <dbReference type="EMBL" id="PHQ34985.1"/>
    </source>
</evidence>